<keyword evidence="3" id="KW-1185">Reference proteome</keyword>
<gene>
    <name evidence="2" type="ORF">GCM10022277_28120</name>
</gene>
<evidence type="ECO:0000313" key="2">
    <source>
        <dbReference type="EMBL" id="GAA3929872.1"/>
    </source>
</evidence>
<name>A0ABP7MW14_9GAMM</name>
<evidence type="ECO:0000256" key="1">
    <source>
        <dbReference type="SAM" id="Phobius"/>
    </source>
</evidence>
<keyword evidence="1" id="KW-0472">Membrane</keyword>
<feature type="transmembrane region" description="Helical" evidence="1">
    <location>
        <begin position="321"/>
        <end position="342"/>
    </location>
</feature>
<feature type="transmembrane region" description="Helical" evidence="1">
    <location>
        <begin position="235"/>
        <end position="254"/>
    </location>
</feature>
<reference evidence="3" key="1">
    <citation type="journal article" date="2019" name="Int. J. Syst. Evol. Microbiol.">
        <title>The Global Catalogue of Microorganisms (GCM) 10K type strain sequencing project: providing services to taxonomists for standard genome sequencing and annotation.</title>
        <authorList>
            <consortium name="The Broad Institute Genomics Platform"/>
            <consortium name="The Broad Institute Genome Sequencing Center for Infectious Disease"/>
            <person name="Wu L."/>
            <person name="Ma J."/>
        </authorList>
    </citation>
    <scope>NUCLEOTIDE SEQUENCE [LARGE SCALE GENOMIC DNA]</scope>
    <source>
        <strain evidence="3">JCM 17551</strain>
    </source>
</reference>
<feature type="transmembrane region" description="Helical" evidence="1">
    <location>
        <begin position="195"/>
        <end position="215"/>
    </location>
</feature>
<dbReference type="Proteomes" id="UP001501565">
    <property type="component" value="Unassembled WGS sequence"/>
</dbReference>
<organism evidence="2 3">
    <name type="scientific">Litoribacillus peritrichatus</name>
    <dbReference type="NCBI Taxonomy" id="718191"/>
    <lineage>
        <taxon>Bacteria</taxon>
        <taxon>Pseudomonadati</taxon>
        <taxon>Pseudomonadota</taxon>
        <taxon>Gammaproteobacteria</taxon>
        <taxon>Oceanospirillales</taxon>
        <taxon>Oceanospirillaceae</taxon>
        <taxon>Litoribacillus</taxon>
    </lineage>
</organism>
<evidence type="ECO:0000313" key="3">
    <source>
        <dbReference type="Proteomes" id="UP001501565"/>
    </source>
</evidence>
<evidence type="ECO:0008006" key="4">
    <source>
        <dbReference type="Google" id="ProtNLM"/>
    </source>
</evidence>
<feature type="transmembrane region" description="Helical" evidence="1">
    <location>
        <begin position="291"/>
        <end position="309"/>
    </location>
</feature>
<proteinExistence type="predicted"/>
<feature type="transmembrane region" description="Helical" evidence="1">
    <location>
        <begin position="349"/>
        <end position="367"/>
    </location>
</feature>
<dbReference type="EMBL" id="BAABBN010000007">
    <property type="protein sequence ID" value="GAA3929872.1"/>
    <property type="molecule type" value="Genomic_DNA"/>
</dbReference>
<keyword evidence="1" id="KW-0812">Transmembrane</keyword>
<protein>
    <recommendedName>
        <fullName evidence="4">DUF2029 domain-containing protein</fullName>
    </recommendedName>
</protein>
<sequence>MSYGLVFGVGYYLWKTKQCPDARTILFWATIYHVVGVLGFPLFEDDYFRYLWDAYHTVHFETPYGVAPSFYFNLSDSSVSLTPKFEAILGQINYPDIPTVYGPVLQYSFLLGYFLAPGEVWPLQLIYSAVDLVLVVVLLKMANTTRARIGVLLYAWSPLVLKEVVLTAHPDGLAVCLLMLAVFCYQREAYKWTAMWLAMSVAAKVFAVLFIPFLLIPKSCFQRRFFQLDNVKPVLVNALVFGVVLICLYVPLLMTGKSDAVGLSAMAQNWEFNSALFGLLRLAFSPGESKLILFFGLLCFFAWYFRRYALEGSETCVRGDWIMGLFLVCAPVINAWYVLWLLPFAALHFNVTAWAASLLILMSYLVGLNLDGLFFDTFASGAEHLGPYDQPGWVRPVEFGLVLMVALLLFLRKKTAKMSG</sequence>
<keyword evidence="1" id="KW-1133">Transmembrane helix</keyword>
<accession>A0ABP7MW14</accession>
<feature type="transmembrane region" description="Helical" evidence="1">
    <location>
        <begin position="120"/>
        <end position="139"/>
    </location>
</feature>
<comment type="caution">
    <text evidence="2">The sequence shown here is derived from an EMBL/GenBank/DDBJ whole genome shotgun (WGS) entry which is preliminary data.</text>
</comment>
<feature type="transmembrane region" description="Helical" evidence="1">
    <location>
        <begin position="393"/>
        <end position="411"/>
    </location>
</feature>
<feature type="transmembrane region" description="Helical" evidence="1">
    <location>
        <begin position="25"/>
        <end position="43"/>
    </location>
</feature>